<protein>
    <recommendedName>
        <fullName evidence="1">HTH cro/C1-type domain-containing protein</fullName>
    </recommendedName>
</protein>
<proteinExistence type="predicted"/>
<dbReference type="InterPro" id="IPR001387">
    <property type="entry name" value="Cro/C1-type_HTH"/>
</dbReference>
<accession>A0A428GJS9</accession>
<dbReference type="RefSeq" id="WP_005589770.1">
    <property type="nucleotide sequence ID" value="NZ_CAURYF010000014.1"/>
</dbReference>
<dbReference type="PROSITE" id="PS50943">
    <property type="entry name" value="HTH_CROC1"/>
    <property type="match status" value="1"/>
</dbReference>
<sequence length="69" mass="8226">MAISYKPFYQTLLRKDVSEYYLIKIEKISANTLYRMKHGESITTKTIDRLCEILECDVEDIIEYINTEE</sequence>
<dbReference type="GeneID" id="48423643"/>
<comment type="caution">
    <text evidence="2">The sequence shown here is derived from an EMBL/GenBank/DDBJ whole genome shotgun (WGS) entry which is preliminary data.</text>
</comment>
<organism evidence="2 3">
    <name type="scientific">Streptococcus cristatus</name>
    <dbReference type="NCBI Taxonomy" id="45634"/>
    <lineage>
        <taxon>Bacteria</taxon>
        <taxon>Bacillati</taxon>
        <taxon>Bacillota</taxon>
        <taxon>Bacilli</taxon>
        <taxon>Lactobacillales</taxon>
        <taxon>Streptococcaceae</taxon>
        <taxon>Streptococcus</taxon>
    </lineage>
</organism>
<dbReference type="Proteomes" id="UP000272213">
    <property type="component" value="Unassembled WGS sequence"/>
</dbReference>
<feature type="domain" description="HTH cro/C1-type" evidence="1">
    <location>
        <begin position="28"/>
        <end position="61"/>
    </location>
</feature>
<dbReference type="AlphaFoldDB" id="A0A428GJS9"/>
<evidence type="ECO:0000259" key="1">
    <source>
        <dbReference type="PROSITE" id="PS50943"/>
    </source>
</evidence>
<dbReference type="SUPFAM" id="SSF47413">
    <property type="entry name" value="lambda repressor-like DNA-binding domains"/>
    <property type="match status" value="1"/>
</dbReference>
<dbReference type="GO" id="GO:0003677">
    <property type="term" value="F:DNA binding"/>
    <property type="evidence" value="ECO:0007669"/>
    <property type="project" value="InterPro"/>
</dbReference>
<gene>
    <name evidence="2" type="ORF">D8798_01055</name>
</gene>
<dbReference type="EMBL" id="RJPM01000001">
    <property type="protein sequence ID" value="RSJ77747.1"/>
    <property type="molecule type" value="Genomic_DNA"/>
</dbReference>
<name>A0A428GJS9_STRCR</name>
<evidence type="ECO:0000313" key="2">
    <source>
        <dbReference type="EMBL" id="RSJ77747.1"/>
    </source>
</evidence>
<reference evidence="2 3" key="1">
    <citation type="submission" date="2018-11" db="EMBL/GenBank/DDBJ databases">
        <title>Species Designations Belie Phenotypic and Genotypic Heterogeneity in Oral Streptococci.</title>
        <authorList>
            <person name="Velsko I."/>
        </authorList>
    </citation>
    <scope>NUCLEOTIDE SEQUENCE [LARGE SCALE GENOMIC DNA]</scope>
    <source>
        <strain evidence="2 3">BCA6</strain>
    </source>
</reference>
<dbReference type="Pfam" id="PF13443">
    <property type="entry name" value="HTH_26"/>
    <property type="match status" value="1"/>
</dbReference>
<evidence type="ECO:0000313" key="3">
    <source>
        <dbReference type="Proteomes" id="UP000272213"/>
    </source>
</evidence>
<dbReference type="InterPro" id="IPR010982">
    <property type="entry name" value="Lambda_DNA-bd_dom_sf"/>
</dbReference>